<dbReference type="AlphaFoldDB" id="A0A5D2F3H2"/>
<evidence type="ECO:0000313" key="3">
    <source>
        <dbReference type="Proteomes" id="UP000323506"/>
    </source>
</evidence>
<dbReference type="Proteomes" id="UP000323506">
    <property type="component" value="Chromosome A10"/>
</dbReference>
<reference evidence="2 3" key="1">
    <citation type="submission" date="2019-06" db="EMBL/GenBank/DDBJ databases">
        <title>WGS assembly of Gossypium darwinii.</title>
        <authorList>
            <person name="Chen Z.J."/>
            <person name="Sreedasyam A."/>
            <person name="Ando A."/>
            <person name="Song Q."/>
            <person name="De L."/>
            <person name="Hulse-Kemp A."/>
            <person name="Ding M."/>
            <person name="Ye W."/>
            <person name="Kirkbride R."/>
            <person name="Jenkins J."/>
            <person name="Plott C."/>
            <person name="Lovell J."/>
            <person name="Lin Y.-M."/>
            <person name="Vaughn R."/>
            <person name="Liu B."/>
            <person name="Li W."/>
            <person name="Simpson S."/>
            <person name="Scheffler B."/>
            <person name="Saski C."/>
            <person name="Grover C."/>
            <person name="Hu G."/>
            <person name="Conover J."/>
            <person name="Carlson J."/>
            <person name="Shu S."/>
            <person name="Boston L."/>
            <person name="Williams M."/>
            <person name="Peterson D."/>
            <person name="Mcgee K."/>
            <person name="Jones D."/>
            <person name="Wendel J."/>
            <person name="Stelly D."/>
            <person name="Grimwood J."/>
            <person name="Schmutz J."/>
        </authorList>
    </citation>
    <scope>NUCLEOTIDE SEQUENCE [LARGE SCALE GENOMIC DNA]</scope>
    <source>
        <strain evidence="2">1808015.09</strain>
    </source>
</reference>
<name>A0A5D2F3H2_GOSDA</name>
<feature type="region of interest" description="Disordered" evidence="1">
    <location>
        <begin position="139"/>
        <end position="160"/>
    </location>
</feature>
<dbReference type="EMBL" id="CM017697">
    <property type="protein sequence ID" value="TYH00186.1"/>
    <property type="molecule type" value="Genomic_DNA"/>
</dbReference>
<accession>A0A5D2F3H2</accession>
<feature type="compositionally biased region" description="Polar residues" evidence="1">
    <location>
        <begin position="1"/>
        <end position="13"/>
    </location>
</feature>
<evidence type="ECO:0000256" key="1">
    <source>
        <dbReference type="SAM" id="MobiDB-lite"/>
    </source>
</evidence>
<feature type="region of interest" description="Disordered" evidence="1">
    <location>
        <begin position="1"/>
        <end position="30"/>
    </location>
</feature>
<protein>
    <submittedName>
        <fullName evidence="2">Uncharacterized protein</fullName>
    </submittedName>
</protein>
<evidence type="ECO:0000313" key="2">
    <source>
        <dbReference type="EMBL" id="TYH00186.1"/>
    </source>
</evidence>
<sequence length="184" mass="20104">MSHSSQKSTVHNLQTTEDQQQSTEEDHQHLVLEKFDDPIHSRIHEPQVSISAKNKIAPSKPPPPAAAPLVAHLELHNLHDEQPLPTTIEPSFKSIPRSPSSPASHAGAYPYPHFPLDESRGYLQSTVASPVVGYLDPKGLPQVPEKVSPPASNLPQHDLHPKEVLLQPPSEPPSSRPCCACIIL</sequence>
<proteinExistence type="predicted"/>
<keyword evidence="3" id="KW-1185">Reference proteome</keyword>
<gene>
    <name evidence="2" type="ORF">ES288_A10G253900v1</name>
</gene>
<feature type="region of interest" description="Disordered" evidence="1">
    <location>
        <begin position="49"/>
        <end position="112"/>
    </location>
</feature>
<organism evidence="2 3">
    <name type="scientific">Gossypium darwinii</name>
    <name type="common">Darwin's cotton</name>
    <name type="synonym">Gossypium barbadense var. darwinii</name>
    <dbReference type="NCBI Taxonomy" id="34276"/>
    <lineage>
        <taxon>Eukaryota</taxon>
        <taxon>Viridiplantae</taxon>
        <taxon>Streptophyta</taxon>
        <taxon>Embryophyta</taxon>
        <taxon>Tracheophyta</taxon>
        <taxon>Spermatophyta</taxon>
        <taxon>Magnoliopsida</taxon>
        <taxon>eudicotyledons</taxon>
        <taxon>Gunneridae</taxon>
        <taxon>Pentapetalae</taxon>
        <taxon>rosids</taxon>
        <taxon>malvids</taxon>
        <taxon>Malvales</taxon>
        <taxon>Malvaceae</taxon>
        <taxon>Malvoideae</taxon>
        <taxon>Gossypium</taxon>
    </lineage>
</organism>
<feature type="compositionally biased region" description="Basic and acidic residues" evidence="1">
    <location>
        <begin position="73"/>
        <end position="82"/>
    </location>
</feature>